<dbReference type="Proteomes" id="UP001589609">
    <property type="component" value="Unassembled WGS sequence"/>
</dbReference>
<sequence length="189" mass="22583">MENEKEWIAVNDLSKKIEVSENTLKRYIRRHEQFLKIKQGNRSKYFIHSDSIKIVRQIKKMYNNNMNEEEVNKQLQASGIPLVITVPKDDNGTESLSLNILDTMNSLHERLGQLEQINKNQSEQLAELRKSVKQQTEQQRQQQDFQKALLQKLDERDQNLMTMIRETQETKKMIAATQQKKWWNLWKKQ</sequence>
<evidence type="ECO:0000313" key="3">
    <source>
        <dbReference type="EMBL" id="MFB9758865.1"/>
    </source>
</evidence>
<evidence type="ECO:0000256" key="1">
    <source>
        <dbReference type="SAM" id="Coils"/>
    </source>
</evidence>
<proteinExistence type="predicted"/>
<protein>
    <submittedName>
        <fullName evidence="3">DUF3967 domain-containing protein</fullName>
    </submittedName>
</protein>
<dbReference type="Pfam" id="PF13152">
    <property type="entry name" value="DUF3967"/>
    <property type="match status" value="1"/>
</dbReference>
<evidence type="ECO:0000313" key="4">
    <source>
        <dbReference type="Proteomes" id="UP001589609"/>
    </source>
</evidence>
<organism evidence="3 4">
    <name type="scientific">Ectobacillus funiculus</name>
    <dbReference type="NCBI Taxonomy" id="137993"/>
    <lineage>
        <taxon>Bacteria</taxon>
        <taxon>Bacillati</taxon>
        <taxon>Bacillota</taxon>
        <taxon>Bacilli</taxon>
        <taxon>Bacillales</taxon>
        <taxon>Bacillaceae</taxon>
        <taxon>Ectobacillus</taxon>
    </lineage>
</organism>
<accession>A0ABV5WE28</accession>
<reference evidence="3 4" key="1">
    <citation type="submission" date="2024-09" db="EMBL/GenBank/DDBJ databases">
        <authorList>
            <person name="Sun Q."/>
            <person name="Mori K."/>
        </authorList>
    </citation>
    <scope>NUCLEOTIDE SEQUENCE [LARGE SCALE GENOMIC DNA]</scope>
    <source>
        <strain evidence="3 4">JCM 11201</strain>
    </source>
</reference>
<dbReference type="EMBL" id="JBHMAF010000045">
    <property type="protein sequence ID" value="MFB9758865.1"/>
    <property type="molecule type" value="Genomic_DNA"/>
</dbReference>
<keyword evidence="1" id="KW-0175">Coiled coil</keyword>
<keyword evidence="4" id="KW-1185">Reference proteome</keyword>
<gene>
    <name evidence="3" type="ORF">ACFFMS_10285</name>
</gene>
<feature type="domain" description="DUF3967" evidence="2">
    <location>
        <begin position="152"/>
        <end position="186"/>
    </location>
</feature>
<comment type="caution">
    <text evidence="3">The sequence shown here is derived from an EMBL/GenBank/DDBJ whole genome shotgun (WGS) entry which is preliminary data.</text>
</comment>
<dbReference type="InterPro" id="IPR025052">
    <property type="entry name" value="DUF3967"/>
</dbReference>
<dbReference type="Gene3D" id="1.10.1660.10">
    <property type="match status" value="1"/>
</dbReference>
<evidence type="ECO:0000259" key="2">
    <source>
        <dbReference type="Pfam" id="PF13152"/>
    </source>
</evidence>
<name>A0ABV5WE28_9BACI</name>
<feature type="coiled-coil region" evidence="1">
    <location>
        <begin position="104"/>
        <end position="138"/>
    </location>
</feature>